<evidence type="ECO:0000313" key="2">
    <source>
        <dbReference type="EMBL" id="PDT43935.1"/>
    </source>
</evidence>
<evidence type="ECO:0008006" key="4">
    <source>
        <dbReference type="Google" id="ProtNLM"/>
    </source>
</evidence>
<dbReference type="Proteomes" id="UP000220353">
    <property type="component" value="Unassembled WGS sequence"/>
</dbReference>
<proteinExistence type="predicted"/>
<dbReference type="InterPro" id="IPR021327">
    <property type="entry name" value="DUF2934"/>
</dbReference>
<dbReference type="RefSeq" id="WP_097588038.1">
    <property type="nucleotide sequence ID" value="NZ_NWTC01000050.1"/>
</dbReference>
<accession>A0A2A6LNK7</accession>
<gene>
    <name evidence="2" type="ORF">CO661_32130</name>
</gene>
<feature type="region of interest" description="Disordered" evidence="1">
    <location>
        <begin position="45"/>
        <end position="102"/>
    </location>
</feature>
<dbReference type="AlphaFoldDB" id="A0A2A6LNK7"/>
<protein>
    <recommendedName>
        <fullName evidence="4">DUF2934 domain-containing protein</fullName>
    </recommendedName>
</protein>
<comment type="caution">
    <text evidence="2">The sequence shown here is derived from an EMBL/GenBank/DDBJ whole genome shotgun (WGS) entry which is preliminary data.</text>
</comment>
<sequence>MRTSQEELIRKRAYELWERSGRPEGDGLQHWLQASEEIRSTRLDGASVGANTPSNAEAAPTVGVKAKKVAKPTGKTAKPQKGAASGHGVTPTKKKAKRTEGA</sequence>
<reference evidence="2 3" key="1">
    <citation type="submission" date="2017-09" db="EMBL/GenBank/DDBJ databases">
        <title>Comparative genomics of rhizobia isolated from Phaseolus vulgaris in China.</title>
        <authorList>
            <person name="Tong W."/>
        </authorList>
    </citation>
    <scope>NUCLEOTIDE SEQUENCE [LARGE SCALE GENOMIC DNA]</scope>
    <source>
        <strain evidence="2 3">PCH1</strain>
    </source>
</reference>
<evidence type="ECO:0000256" key="1">
    <source>
        <dbReference type="SAM" id="MobiDB-lite"/>
    </source>
</evidence>
<dbReference type="EMBL" id="NWTC01000050">
    <property type="protein sequence ID" value="PDT43935.1"/>
    <property type="molecule type" value="Genomic_DNA"/>
</dbReference>
<feature type="compositionally biased region" description="Basic residues" evidence="1">
    <location>
        <begin position="92"/>
        <end position="102"/>
    </location>
</feature>
<dbReference type="Pfam" id="PF11154">
    <property type="entry name" value="DUF2934"/>
    <property type="match status" value="1"/>
</dbReference>
<organism evidence="2 3">
    <name type="scientific">Rhizobium fredii</name>
    <name type="common">Sinorhizobium fredii</name>
    <dbReference type="NCBI Taxonomy" id="380"/>
    <lineage>
        <taxon>Bacteria</taxon>
        <taxon>Pseudomonadati</taxon>
        <taxon>Pseudomonadota</taxon>
        <taxon>Alphaproteobacteria</taxon>
        <taxon>Hyphomicrobiales</taxon>
        <taxon>Rhizobiaceae</taxon>
        <taxon>Sinorhizobium/Ensifer group</taxon>
        <taxon>Sinorhizobium</taxon>
    </lineage>
</organism>
<name>A0A2A6LNK7_RHIFR</name>
<evidence type="ECO:0000313" key="3">
    <source>
        <dbReference type="Proteomes" id="UP000220353"/>
    </source>
</evidence>